<proteinExistence type="predicted"/>
<dbReference type="EMBL" id="CP006935">
    <property type="protein sequence ID" value="AHC40164.1"/>
    <property type="molecule type" value="Genomic_DNA"/>
</dbReference>
<name>A0ABM5P1A3_9MOLU</name>
<protein>
    <submittedName>
        <fullName evidence="2">Uncharacterized protein</fullName>
    </submittedName>
</protein>
<organism evidence="2 3">
    <name type="scientific">Mycoplasma ovis str. Michigan</name>
    <dbReference type="NCBI Taxonomy" id="1415773"/>
    <lineage>
        <taxon>Bacteria</taxon>
        <taxon>Bacillati</taxon>
        <taxon>Mycoplasmatota</taxon>
        <taxon>Mollicutes</taxon>
        <taxon>Mycoplasmataceae</taxon>
        <taxon>Mycoplasma</taxon>
    </lineage>
</organism>
<feature type="transmembrane region" description="Helical" evidence="1">
    <location>
        <begin position="6"/>
        <end position="27"/>
    </location>
</feature>
<dbReference type="Proteomes" id="UP000018745">
    <property type="component" value="Chromosome"/>
</dbReference>
<keyword evidence="1" id="KW-0812">Transmembrane</keyword>
<evidence type="ECO:0000313" key="2">
    <source>
        <dbReference type="EMBL" id="AHC40164.1"/>
    </source>
</evidence>
<evidence type="ECO:0000256" key="1">
    <source>
        <dbReference type="SAM" id="Phobius"/>
    </source>
</evidence>
<gene>
    <name evidence="2" type="ORF">OVS_00930</name>
</gene>
<reference evidence="2 3" key="1">
    <citation type="journal article" date="2014" name="Genome Announc.">
        <title>Complete Genome Sequence of Mycoplasma ovis Strain Michigan, a Hemoplasma of Sheep with Two Distinct 16S rRNA Genes.</title>
        <authorList>
            <person name="Deshuillers P.L."/>
            <person name="Santos A.P."/>
            <person name="do Nascimento N.C."/>
            <person name="Hampel J.A."/>
            <person name="Bergin I.L."/>
            <person name="Dyson M.C."/>
            <person name="Messick J.B."/>
        </authorList>
    </citation>
    <scope>NUCLEOTIDE SEQUENCE [LARGE SCALE GENOMIC DNA]</scope>
    <source>
        <strain evidence="2 3">Michigan</strain>
    </source>
</reference>
<accession>A0ABM5P1A3</accession>
<evidence type="ECO:0000313" key="3">
    <source>
        <dbReference type="Proteomes" id="UP000018745"/>
    </source>
</evidence>
<keyword evidence="1" id="KW-0472">Membrane</keyword>
<feature type="transmembrane region" description="Helical" evidence="1">
    <location>
        <begin position="34"/>
        <end position="53"/>
    </location>
</feature>
<keyword evidence="1" id="KW-1133">Transmembrane helix</keyword>
<sequence>MLLVILWTNCASGLWIFSRSCIFCFSWEEKTVRFNWILFLAGLKWTEYLLSIFKL</sequence>
<keyword evidence="3" id="KW-1185">Reference proteome</keyword>